<evidence type="ECO:0000313" key="4">
    <source>
        <dbReference type="Proteomes" id="UP000647339"/>
    </source>
</evidence>
<dbReference type="PROSITE" id="PS50110">
    <property type="entry name" value="RESPONSE_REGULATORY"/>
    <property type="match status" value="1"/>
</dbReference>
<dbReference type="SMART" id="SM00448">
    <property type="entry name" value="REC"/>
    <property type="match status" value="1"/>
</dbReference>
<dbReference type="PANTHER" id="PTHR44520:SF2">
    <property type="entry name" value="RESPONSE REGULATOR RCP1"/>
    <property type="match status" value="1"/>
</dbReference>
<keyword evidence="1" id="KW-0597">Phosphoprotein</keyword>
<evidence type="ECO:0000259" key="2">
    <source>
        <dbReference type="PROSITE" id="PS50110"/>
    </source>
</evidence>
<dbReference type="RefSeq" id="WP_137404597.1">
    <property type="nucleotide sequence ID" value="NZ_BMIU01000004.1"/>
</dbReference>
<dbReference type="Gene3D" id="3.40.50.2300">
    <property type="match status" value="1"/>
</dbReference>
<reference evidence="4" key="1">
    <citation type="journal article" date="2019" name="Int. J. Syst. Evol. Microbiol.">
        <title>The Global Catalogue of Microorganisms (GCM) 10K type strain sequencing project: providing services to taxonomists for standard genome sequencing and annotation.</title>
        <authorList>
            <consortium name="The Broad Institute Genomics Platform"/>
            <consortium name="The Broad Institute Genome Sequencing Center for Infectious Disease"/>
            <person name="Wu L."/>
            <person name="Ma J."/>
        </authorList>
    </citation>
    <scope>NUCLEOTIDE SEQUENCE [LARGE SCALE GENOMIC DNA]</scope>
    <source>
        <strain evidence="4">CGMCC 1.15407</strain>
    </source>
</reference>
<dbReference type="InterPro" id="IPR001789">
    <property type="entry name" value="Sig_transdc_resp-reg_receiver"/>
</dbReference>
<dbReference type="InterPro" id="IPR052893">
    <property type="entry name" value="TCS_response_regulator"/>
</dbReference>
<accession>A0ABQ1UQ56</accession>
<name>A0ABQ1UQ56_9BACT</name>
<dbReference type="SUPFAM" id="SSF52172">
    <property type="entry name" value="CheY-like"/>
    <property type="match status" value="1"/>
</dbReference>
<organism evidence="3 4">
    <name type="scientific">Echinicola rosea</name>
    <dbReference type="NCBI Taxonomy" id="1807691"/>
    <lineage>
        <taxon>Bacteria</taxon>
        <taxon>Pseudomonadati</taxon>
        <taxon>Bacteroidota</taxon>
        <taxon>Cytophagia</taxon>
        <taxon>Cytophagales</taxon>
        <taxon>Cyclobacteriaceae</taxon>
        <taxon>Echinicola</taxon>
    </lineage>
</organism>
<proteinExistence type="predicted"/>
<dbReference type="Pfam" id="PF00072">
    <property type="entry name" value="Response_reg"/>
    <property type="match status" value="1"/>
</dbReference>
<feature type="domain" description="Response regulatory" evidence="2">
    <location>
        <begin position="5"/>
        <end position="126"/>
    </location>
</feature>
<comment type="caution">
    <text evidence="3">The sequence shown here is derived from an EMBL/GenBank/DDBJ whole genome shotgun (WGS) entry which is preliminary data.</text>
</comment>
<dbReference type="PANTHER" id="PTHR44520">
    <property type="entry name" value="RESPONSE REGULATOR RCP1-RELATED"/>
    <property type="match status" value="1"/>
</dbReference>
<evidence type="ECO:0000256" key="1">
    <source>
        <dbReference type="PROSITE-ProRule" id="PRU00169"/>
    </source>
</evidence>
<dbReference type="InterPro" id="IPR011006">
    <property type="entry name" value="CheY-like_superfamily"/>
</dbReference>
<evidence type="ECO:0000313" key="3">
    <source>
        <dbReference type="EMBL" id="GGF24084.1"/>
    </source>
</evidence>
<dbReference type="EMBL" id="BMIU01000004">
    <property type="protein sequence ID" value="GGF24084.1"/>
    <property type="molecule type" value="Genomic_DNA"/>
</dbReference>
<gene>
    <name evidence="3" type="ORF">GCM10011339_10250</name>
</gene>
<keyword evidence="4" id="KW-1185">Reference proteome</keyword>
<protein>
    <recommendedName>
        <fullName evidence="2">Response regulatory domain-containing protein</fullName>
    </recommendedName>
</protein>
<sequence length="129" mass="14952">MLNREILLVDDDQVINLVHQRMIKKNFPSFKLEVHTSARGCLDYILLHPKTCFLLFLDIHMPQMGGWEFIDELLKRGLTDRLHVFIVSSSIDPRDFDRAKGIDIVHDFLAKPLSSEILEEIKVDVSFCS</sequence>
<feature type="modified residue" description="4-aspartylphosphate" evidence="1">
    <location>
        <position position="58"/>
    </location>
</feature>
<dbReference type="Proteomes" id="UP000647339">
    <property type="component" value="Unassembled WGS sequence"/>
</dbReference>